<dbReference type="EMBL" id="CP092362">
    <property type="protein sequence ID" value="ULN39708.1"/>
    <property type="molecule type" value="Genomic_DNA"/>
</dbReference>
<dbReference type="RefSeq" id="WP_240176611.1">
    <property type="nucleotide sequence ID" value="NZ_CP092362.2"/>
</dbReference>
<name>A0ABY3THA6_9MYCO</name>
<evidence type="ECO:0008006" key="5">
    <source>
        <dbReference type="Google" id="ProtNLM"/>
    </source>
</evidence>
<sequence length="273" mass="25942">MNRYFSIALSAVTAGAMGFAGAPTAHASCASLFGFGNSAQCTSSPTTIAIALGTGAEAHANGGLGAAVALGNGAVAGVYGWLAAATALGTNSLSTASTLGAAFAAGNNSKAGAGAPSEYFNVAVDIGASDAEAYGGPANMAVNLFGTGSTVTALGSGNMAFNIGNGNQVLAFGKLSSATSLGGSNSLIETDSQGTANSAFAVLGSGNWVGAGKGPLAVAGSIFKSNQLIFKFGPGIHINGIVAGGAAATPPPAATGAKHTAAKGLAGSKRKHA</sequence>
<reference evidence="3" key="1">
    <citation type="submission" date="2022-08" db="EMBL/GenBank/DDBJ databases">
        <title>Whole genome sequencing of non-tuberculosis mycobacteria type-strains.</title>
        <authorList>
            <person name="Igarashi Y."/>
            <person name="Osugi A."/>
            <person name="Mitarai S."/>
        </authorList>
    </citation>
    <scope>NUCLEOTIDE SEQUENCE</scope>
    <source>
        <strain evidence="3">JCM 16369</strain>
    </source>
</reference>
<feature type="compositionally biased region" description="Low complexity" evidence="1">
    <location>
        <begin position="249"/>
        <end position="267"/>
    </location>
</feature>
<keyword evidence="4" id="KW-1185">Reference proteome</keyword>
<evidence type="ECO:0000256" key="1">
    <source>
        <dbReference type="SAM" id="MobiDB-lite"/>
    </source>
</evidence>
<feature type="region of interest" description="Disordered" evidence="1">
    <location>
        <begin position="249"/>
        <end position="273"/>
    </location>
</feature>
<gene>
    <name evidence="3" type="ORF">MI149_18480</name>
</gene>
<evidence type="ECO:0000256" key="2">
    <source>
        <dbReference type="SAM" id="SignalP"/>
    </source>
</evidence>
<evidence type="ECO:0000313" key="3">
    <source>
        <dbReference type="EMBL" id="ULN39708.1"/>
    </source>
</evidence>
<dbReference type="Proteomes" id="UP001055337">
    <property type="component" value="Chromosome"/>
</dbReference>
<proteinExistence type="predicted"/>
<evidence type="ECO:0000313" key="4">
    <source>
        <dbReference type="Proteomes" id="UP001055337"/>
    </source>
</evidence>
<keyword evidence="2" id="KW-0732">Signal</keyword>
<feature type="signal peptide" evidence="2">
    <location>
        <begin position="1"/>
        <end position="27"/>
    </location>
</feature>
<protein>
    <recommendedName>
        <fullName evidence="5">PPE family protein</fullName>
    </recommendedName>
</protein>
<organism evidence="3 4">
    <name type="scientific">Mycolicibacterium crocinum</name>
    <dbReference type="NCBI Taxonomy" id="388459"/>
    <lineage>
        <taxon>Bacteria</taxon>
        <taxon>Bacillati</taxon>
        <taxon>Actinomycetota</taxon>
        <taxon>Actinomycetes</taxon>
        <taxon>Mycobacteriales</taxon>
        <taxon>Mycobacteriaceae</taxon>
        <taxon>Mycolicibacterium</taxon>
    </lineage>
</organism>
<accession>A0ABY3THA6</accession>
<feature type="chain" id="PRO_5045267395" description="PPE family protein" evidence="2">
    <location>
        <begin position="28"/>
        <end position="273"/>
    </location>
</feature>